<proteinExistence type="predicted"/>
<protein>
    <submittedName>
        <fullName evidence="1">Uncharacterized protein</fullName>
    </submittedName>
</protein>
<name>A0A6G4D9I5_CLOBO</name>
<accession>A0A6G4D9I5</accession>
<evidence type="ECO:0000313" key="1">
    <source>
        <dbReference type="EMBL" id="NFD87588.1"/>
    </source>
</evidence>
<dbReference type="Proteomes" id="UP000785180">
    <property type="component" value="Unassembled WGS sequence"/>
</dbReference>
<sequence length="205" mass="24393">MIENKLNNIYPYSFSREMDFMFTGEYLNGTLFFEYNPDKNEYISVKEIQDRNNLLRFGTVGHGIRIYFDIPTGSFYIDGNKIDFLYKIKDKEYTLTNNFKLYNDLIYFKNVYSDFNTKTGYHGSFNIYGYNLGYETKIIKDDIEFYFKPILNIAQNQPMNFQIRLVSNKDLDGEIVIKVNNLKQYNIYAPLQKNEGGQLTWIIRN</sequence>
<organism evidence="1">
    <name type="scientific">Clostridium botulinum</name>
    <dbReference type="NCBI Taxonomy" id="1491"/>
    <lineage>
        <taxon>Bacteria</taxon>
        <taxon>Bacillati</taxon>
        <taxon>Bacillota</taxon>
        <taxon>Clostridia</taxon>
        <taxon>Eubacteriales</taxon>
        <taxon>Clostridiaceae</taxon>
        <taxon>Clostridium</taxon>
    </lineage>
</organism>
<dbReference type="EMBL" id="SWNS01000004">
    <property type="protein sequence ID" value="NFD87588.1"/>
    <property type="molecule type" value="Genomic_DNA"/>
</dbReference>
<comment type="caution">
    <text evidence="1">The sequence shown here is derived from an EMBL/GenBank/DDBJ whole genome shotgun (WGS) entry which is preliminary data.</text>
</comment>
<dbReference type="AlphaFoldDB" id="A0A6G4D9I5"/>
<reference evidence="1" key="1">
    <citation type="submission" date="2019-04" db="EMBL/GenBank/DDBJ databases">
        <title>Genome sequencing of Clostridium botulinum Groups I-IV and Clostridium butyricum.</title>
        <authorList>
            <person name="Brunt J."/>
            <person name="Van Vliet A.H.M."/>
            <person name="Stringer S.C."/>
            <person name="Carter A.T."/>
            <person name="Peck M.W."/>
        </authorList>
    </citation>
    <scope>NUCLEOTIDE SEQUENCE</scope>
    <source>
        <strain evidence="2">7221C</strain>
        <strain evidence="1">Colworth BL165</strain>
    </source>
</reference>
<gene>
    <name evidence="1" type="ORF">FCV13_06060</name>
    <name evidence="2" type="ORF">FDF67_04540</name>
</gene>
<dbReference type="EMBL" id="SXDK01000004">
    <property type="protein sequence ID" value="NFU59481.1"/>
    <property type="molecule type" value="Genomic_DNA"/>
</dbReference>
<evidence type="ECO:0000313" key="2">
    <source>
        <dbReference type="EMBL" id="NFU59481.1"/>
    </source>
</evidence>